<keyword evidence="5 15" id="KW-0347">Helicase</keyword>
<dbReference type="Gene3D" id="1.10.3170.10">
    <property type="entry name" value="Recbcd, chain B, domain 2"/>
    <property type="match status" value="1"/>
</dbReference>
<proteinExistence type="predicted"/>
<evidence type="ECO:0000259" key="18">
    <source>
        <dbReference type="PROSITE" id="PS51217"/>
    </source>
</evidence>
<keyword evidence="4 15" id="KW-0378">Hydrolase</keyword>
<keyword evidence="20" id="KW-1185">Reference proteome</keyword>
<keyword evidence="1" id="KW-0540">Nuclease</keyword>
<dbReference type="GO" id="GO:0008854">
    <property type="term" value="F:exodeoxyribonuclease V activity"/>
    <property type="evidence" value="ECO:0007669"/>
    <property type="project" value="UniProtKB-EC"/>
</dbReference>
<dbReference type="InterPro" id="IPR011604">
    <property type="entry name" value="PDDEXK-like_dom_sf"/>
</dbReference>
<evidence type="ECO:0000256" key="12">
    <source>
        <dbReference type="ARBA" id="ARBA00034808"/>
    </source>
</evidence>
<feature type="region of interest" description="Disordered" evidence="16">
    <location>
        <begin position="862"/>
        <end position="883"/>
    </location>
</feature>
<dbReference type="PROSITE" id="PS51198">
    <property type="entry name" value="UVRD_HELICASE_ATP_BIND"/>
    <property type="match status" value="1"/>
</dbReference>
<evidence type="ECO:0000256" key="11">
    <source>
        <dbReference type="ARBA" id="ARBA00034617"/>
    </source>
</evidence>
<dbReference type="SUPFAM" id="SSF52980">
    <property type="entry name" value="Restriction endonuclease-like"/>
    <property type="match status" value="1"/>
</dbReference>
<evidence type="ECO:0000256" key="1">
    <source>
        <dbReference type="ARBA" id="ARBA00022722"/>
    </source>
</evidence>
<evidence type="ECO:0000256" key="10">
    <source>
        <dbReference type="ARBA" id="ARBA00023235"/>
    </source>
</evidence>
<evidence type="ECO:0000256" key="2">
    <source>
        <dbReference type="ARBA" id="ARBA00022741"/>
    </source>
</evidence>
<evidence type="ECO:0000313" key="19">
    <source>
        <dbReference type="EMBL" id="MFA9477861.1"/>
    </source>
</evidence>
<dbReference type="InterPro" id="IPR038726">
    <property type="entry name" value="PDDEXK_AddAB-type"/>
</dbReference>
<keyword evidence="2 15" id="KW-0547">Nucleotide-binding</keyword>
<dbReference type="Pfam" id="PF12705">
    <property type="entry name" value="PDDEXK_1"/>
    <property type="match status" value="1"/>
</dbReference>
<keyword evidence="6" id="KW-0269">Exonuclease</keyword>
<dbReference type="Pfam" id="PF13361">
    <property type="entry name" value="UvrD_C"/>
    <property type="match status" value="1"/>
</dbReference>
<evidence type="ECO:0000256" key="15">
    <source>
        <dbReference type="PROSITE-ProRule" id="PRU00560"/>
    </source>
</evidence>
<keyword evidence="8" id="KW-0238">DNA-binding</keyword>
<dbReference type="RefSeq" id="WP_425344786.1">
    <property type="nucleotide sequence ID" value="NZ_JBGUBD010000003.1"/>
</dbReference>
<dbReference type="PANTHER" id="PTHR11070">
    <property type="entry name" value="UVRD / RECB / PCRA DNA HELICASE FAMILY MEMBER"/>
    <property type="match status" value="1"/>
</dbReference>
<dbReference type="Gene3D" id="1.10.486.10">
    <property type="entry name" value="PCRA, domain 4"/>
    <property type="match status" value="1"/>
</dbReference>
<name>A0ABV4U2V9_9BACT</name>
<evidence type="ECO:0000256" key="4">
    <source>
        <dbReference type="ARBA" id="ARBA00022801"/>
    </source>
</evidence>
<evidence type="ECO:0000256" key="8">
    <source>
        <dbReference type="ARBA" id="ARBA00023125"/>
    </source>
</evidence>
<evidence type="ECO:0000256" key="6">
    <source>
        <dbReference type="ARBA" id="ARBA00022839"/>
    </source>
</evidence>
<comment type="catalytic activity">
    <reaction evidence="11">
        <text>Couples ATP hydrolysis with the unwinding of duplex DNA by translocating in the 3'-5' direction.</text>
        <dbReference type="EC" id="5.6.2.4"/>
    </reaction>
</comment>
<gene>
    <name evidence="19" type="ORF">ACERK3_06075</name>
</gene>
<sequence>MTDTLHNSAEHRPALNVMLDPHRLIRASAGAGKTYQLTLRYLRLLAAGAEPESILATTFTRKAAGEILARVLGRLAEAADDDKARDALARDLGVELTQADCRSLLATLVRRLNRLAISTIDSFFNRIASTFRFELNLPLEPQLMDESHPVARQLRLEAIEAMLADHDDLHALLDLLRRLHHDTTARPVMQAIDGIVTNLYDLYRQAPHRETWAKLIVPPGLLERTDLIAAIEDLANAAEHLPDDKRFATAHGKSRDAALAQQWDVFLNTGLSKVVAAGKADYYKKPLPPPLAGAYLPLVEHAKANQVKQLRDQTLATFDLLHHFDVHYVRLRARQQVVLFSDLTHKLARELPLLGDELLMEIYFRLDARVSHLLLDEFQDTSLDQWRVLAPFAHEIRDNGPDPNLSGRSFFCVGDVKQAIYGWRGGCAELFDLVDADFPGASMPLSVSWRSSPIVLDTVNHVFNNLADCAAIKDDLPAVERWTLGYDEHRPADHHHNLPGYVQLITSTPALSTADVDEDIAPDDEDTLGPPAEAPHETFIAEQVKAIHDAAPGRSVAVLVSTNKAVHRLIYALRKLALPVSGEGGNPLTDCPAVNAVLSTLTLADHPGHSASAFHVVNSPMGSVVGLKSIGAAACEETAMLIRRSLLNDGYAATLARWVRQLAPSCNERSLTRLMQLVDMAEQYEPLATLRPTQFVAYVEATNVEEPTPAPIRVMTINKSKGLEFDAVVLAELERSLSSRWEVLVDRPTPTDEIEAVYRNPNQALRDQVPQLVGPYEQQRAQQRREDLCKLYVAMTRARHALHMVVRPLEPKKDGSPRSIGLSFAAMLRDTLAEADDDYNGGQVLYERGDAKWAQRLGDVETTPRADPADEQPASGSSTDLEGDGLRALAKASAASRRGWVTVSPSSLEHGGRVRGSDLLNLDAGQARLRGTLMHAWFERVGYVDEEPMPDETTLRATAQQVTPDVSEAWLSEQVEAFRAMLARPSVRELLSRQGATDPPWREKRFAMVEDGRLMRGQFDRVVVWRDADGRATKALLVDFKTDRVAGEALTERVEVYRPQVEAYRRAIAKLLRLNVADVSARLAFVESGEVVLCGQS</sequence>
<dbReference type="InterPro" id="IPR014017">
    <property type="entry name" value="DNA_helicase_UvrD-like_C"/>
</dbReference>
<protein>
    <recommendedName>
        <fullName evidence="12">DNA 3'-5' helicase</fullName>
        <ecNumber evidence="12">5.6.2.4</ecNumber>
    </recommendedName>
    <alternativeName>
        <fullName evidence="13">DNA 3'-5' helicase II</fullName>
    </alternativeName>
</protein>
<dbReference type="InterPro" id="IPR011335">
    <property type="entry name" value="Restrct_endonuc-II-like"/>
</dbReference>
<evidence type="ECO:0000256" key="14">
    <source>
        <dbReference type="ARBA" id="ARBA00048988"/>
    </source>
</evidence>
<dbReference type="Proteomes" id="UP001575105">
    <property type="component" value="Unassembled WGS sequence"/>
</dbReference>
<dbReference type="InterPro" id="IPR000212">
    <property type="entry name" value="DNA_helicase_UvrD/REP"/>
</dbReference>
<evidence type="ECO:0000256" key="3">
    <source>
        <dbReference type="ARBA" id="ARBA00022763"/>
    </source>
</evidence>
<evidence type="ECO:0000256" key="16">
    <source>
        <dbReference type="SAM" id="MobiDB-lite"/>
    </source>
</evidence>
<feature type="domain" description="UvrD-like helicase ATP-binding" evidence="17">
    <location>
        <begin position="6"/>
        <end position="452"/>
    </location>
</feature>
<evidence type="ECO:0000259" key="17">
    <source>
        <dbReference type="PROSITE" id="PS51198"/>
    </source>
</evidence>
<evidence type="ECO:0000256" key="13">
    <source>
        <dbReference type="ARBA" id="ARBA00034923"/>
    </source>
</evidence>
<dbReference type="Gene3D" id="3.90.320.10">
    <property type="match status" value="1"/>
</dbReference>
<evidence type="ECO:0000256" key="7">
    <source>
        <dbReference type="ARBA" id="ARBA00022840"/>
    </source>
</evidence>
<dbReference type="EC" id="5.6.2.4" evidence="12"/>
<evidence type="ECO:0000313" key="20">
    <source>
        <dbReference type="Proteomes" id="UP001575105"/>
    </source>
</evidence>
<dbReference type="SUPFAM" id="SSF52540">
    <property type="entry name" value="P-loop containing nucleoside triphosphate hydrolases"/>
    <property type="match status" value="1"/>
</dbReference>
<reference evidence="19 20" key="1">
    <citation type="submission" date="2024-08" db="EMBL/GenBank/DDBJ databases">
        <title>Whole-genome sequencing of halo(alkali)philic microorganisms from hypersaline lakes.</title>
        <authorList>
            <person name="Sorokin D.Y."/>
            <person name="Merkel A.Y."/>
            <person name="Messina E."/>
            <person name="Yakimov M."/>
        </authorList>
    </citation>
    <scope>NUCLEOTIDE SEQUENCE [LARGE SCALE GENOMIC DNA]</scope>
    <source>
        <strain evidence="19 20">AB-hyl4</strain>
    </source>
</reference>
<evidence type="ECO:0000256" key="5">
    <source>
        <dbReference type="ARBA" id="ARBA00022806"/>
    </source>
</evidence>
<dbReference type="Gene3D" id="3.40.50.300">
    <property type="entry name" value="P-loop containing nucleotide triphosphate hydrolases"/>
    <property type="match status" value="3"/>
</dbReference>
<dbReference type="PANTHER" id="PTHR11070:SF2">
    <property type="entry name" value="ATP-DEPENDENT DNA HELICASE SRS2"/>
    <property type="match status" value="1"/>
</dbReference>
<evidence type="ECO:0000256" key="9">
    <source>
        <dbReference type="ARBA" id="ARBA00023204"/>
    </source>
</evidence>
<keyword evidence="7 15" id="KW-0067">ATP-binding</keyword>
<dbReference type="PROSITE" id="PS51217">
    <property type="entry name" value="UVRD_HELICASE_CTER"/>
    <property type="match status" value="1"/>
</dbReference>
<comment type="catalytic activity">
    <reaction evidence="14">
        <text>ATP + H2O = ADP + phosphate + H(+)</text>
        <dbReference type="Rhea" id="RHEA:13065"/>
        <dbReference type="ChEBI" id="CHEBI:15377"/>
        <dbReference type="ChEBI" id="CHEBI:15378"/>
        <dbReference type="ChEBI" id="CHEBI:30616"/>
        <dbReference type="ChEBI" id="CHEBI:43474"/>
        <dbReference type="ChEBI" id="CHEBI:456216"/>
        <dbReference type="EC" id="5.6.2.4"/>
    </reaction>
</comment>
<feature type="domain" description="UvrD-like helicase C-terminal" evidence="18">
    <location>
        <begin position="495"/>
        <end position="722"/>
    </location>
</feature>
<accession>A0ABV4U2V9</accession>
<comment type="caution">
    <text evidence="19">The sequence shown here is derived from an EMBL/GenBank/DDBJ whole genome shotgun (WGS) entry which is preliminary data.</text>
</comment>
<keyword evidence="3" id="KW-0227">DNA damage</keyword>
<keyword evidence="9" id="KW-0234">DNA repair</keyword>
<feature type="binding site" evidence="15">
    <location>
        <begin position="27"/>
        <end position="34"/>
    </location>
    <ligand>
        <name>ATP</name>
        <dbReference type="ChEBI" id="CHEBI:30616"/>
    </ligand>
</feature>
<organism evidence="19 20">
    <name type="scientific">Natronomicrosphaera hydrolytica</name>
    <dbReference type="NCBI Taxonomy" id="3242702"/>
    <lineage>
        <taxon>Bacteria</taxon>
        <taxon>Pseudomonadati</taxon>
        <taxon>Planctomycetota</taxon>
        <taxon>Phycisphaerae</taxon>
        <taxon>Phycisphaerales</taxon>
        <taxon>Phycisphaeraceae</taxon>
        <taxon>Natronomicrosphaera</taxon>
    </lineage>
</organism>
<dbReference type="EMBL" id="JBGUBD010000003">
    <property type="protein sequence ID" value="MFA9477861.1"/>
    <property type="molecule type" value="Genomic_DNA"/>
</dbReference>
<dbReference type="InterPro" id="IPR027417">
    <property type="entry name" value="P-loop_NTPase"/>
</dbReference>
<dbReference type="InterPro" id="IPR014016">
    <property type="entry name" value="UvrD-like_ATP-bd"/>
</dbReference>
<dbReference type="Pfam" id="PF00580">
    <property type="entry name" value="UvrD-helicase"/>
    <property type="match status" value="1"/>
</dbReference>
<keyword evidence="10" id="KW-0413">Isomerase</keyword>